<evidence type="ECO:0000313" key="10">
    <source>
        <dbReference type="EMBL" id="MEK0306370.1"/>
    </source>
</evidence>
<dbReference type="Gene3D" id="3.40.720.10">
    <property type="entry name" value="Alkaline Phosphatase, subunit A"/>
    <property type="match status" value="1"/>
</dbReference>
<evidence type="ECO:0000256" key="2">
    <source>
        <dbReference type="ARBA" id="ARBA00004936"/>
    </source>
</evidence>
<comment type="subcellular location">
    <subcellularLocation>
        <location evidence="1">Cell membrane</location>
        <topology evidence="1">Multi-pass membrane protein</topology>
    </subcellularLocation>
</comment>
<feature type="region of interest" description="Disordered" evidence="7">
    <location>
        <begin position="685"/>
        <end position="733"/>
    </location>
</feature>
<reference evidence="10 11" key="1">
    <citation type="submission" date="2024-02" db="EMBL/GenBank/DDBJ databases">
        <title>Bifidobacterium honeyensis sp. nov., isolated from the comb honey.</title>
        <authorList>
            <person name="Liu W."/>
            <person name="Li Y."/>
        </authorList>
    </citation>
    <scope>NUCLEOTIDE SEQUENCE [LARGE SCALE GENOMIC DNA]</scope>
    <source>
        <strain evidence="10 11">IMAU50988</strain>
    </source>
</reference>
<feature type="transmembrane region" description="Helical" evidence="8">
    <location>
        <begin position="82"/>
        <end position="101"/>
    </location>
</feature>
<evidence type="ECO:0000256" key="1">
    <source>
        <dbReference type="ARBA" id="ARBA00004651"/>
    </source>
</evidence>
<feature type="transmembrane region" description="Helical" evidence="8">
    <location>
        <begin position="28"/>
        <end position="52"/>
    </location>
</feature>
<comment type="pathway">
    <text evidence="2">Cell wall biogenesis; lipoteichoic acid biosynthesis.</text>
</comment>
<evidence type="ECO:0000313" key="11">
    <source>
        <dbReference type="Proteomes" id="UP001373159"/>
    </source>
</evidence>
<evidence type="ECO:0000259" key="9">
    <source>
        <dbReference type="Pfam" id="PF00884"/>
    </source>
</evidence>
<feature type="transmembrane region" description="Helical" evidence="8">
    <location>
        <begin position="106"/>
        <end position="124"/>
    </location>
</feature>
<dbReference type="PANTHER" id="PTHR47371">
    <property type="entry name" value="LIPOTEICHOIC ACID SYNTHASE"/>
    <property type="match status" value="1"/>
</dbReference>
<proteinExistence type="predicted"/>
<dbReference type="InterPro" id="IPR017850">
    <property type="entry name" value="Alkaline_phosphatase_core_sf"/>
</dbReference>
<dbReference type="CDD" id="cd16015">
    <property type="entry name" value="LTA_synthase"/>
    <property type="match status" value="1"/>
</dbReference>
<protein>
    <submittedName>
        <fullName evidence="10">LTA synthase family protein</fullName>
    </submittedName>
</protein>
<dbReference type="EMBL" id="JBANBB010000001">
    <property type="protein sequence ID" value="MEK0306370.1"/>
    <property type="molecule type" value="Genomic_DNA"/>
</dbReference>
<dbReference type="InterPro" id="IPR050448">
    <property type="entry name" value="OpgB/LTA_synthase_biosynth"/>
</dbReference>
<keyword evidence="4 8" id="KW-0812">Transmembrane</keyword>
<keyword evidence="6 8" id="KW-0472">Membrane</keyword>
<feature type="compositionally biased region" description="Low complexity" evidence="7">
    <location>
        <begin position="707"/>
        <end position="724"/>
    </location>
</feature>
<dbReference type="InterPro" id="IPR000917">
    <property type="entry name" value="Sulfatase_N"/>
</dbReference>
<comment type="caution">
    <text evidence="10">The sequence shown here is derived from an EMBL/GenBank/DDBJ whole genome shotgun (WGS) entry which is preliminary data.</text>
</comment>
<dbReference type="Proteomes" id="UP001373159">
    <property type="component" value="Unassembled WGS sequence"/>
</dbReference>
<organism evidence="10 11">
    <name type="scientific">Bifidobacterium favimelis</name>
    <dbReference type="NCBI Taxonomy" id="3122979"/>
    <lineage>
        <taxon>Bacteria</taxon>
        <taxon>Bacillati</taxon>
        <taxon>Actinomycetota</taxon>
        <taxon>Actinomycetes</taxon>
        <taxon>Bifidobacteriales</taxon>
        <taxon>Bifidobacteriaceae</taxon>
        <taxon>Bifidobacterium</taxon>
    </lineage>
</organism>
<evidence type="ECO:0000256" key="7">
    <source>
        <dbReference type="SAM" id="MobiDB-lite"/>
    </source>
</evidence>
<evidence type="ECO:0000256" key="8">
    <source>
        <dbReference type="SAM" id="Phobius"/>
    </source>
</evidence>
<dbReference type="Pfam" id="PF00884">
    <property type="entry name" value="Sulfatase"/>
    <property type="match status" value="1"/>
</dbReference>
<feature type="domain" description="Sulfatase N-terminal" evidence="9">
    <location>
        <begin position="300"/>
        <end position="597"/>
    </location>
</feature>
<evidence type="ECO:0000256" key="4">
    <source>
        <dbReference type="ARBA" id="ARBA00022692"/>
    </source>
</evidence>
<name>A0ABU8ZM99_9BIFI</name>
<evidence type="ECO:0000256" key="6">
    <source>
        <dbReference type="ARBA" id="ARBA00023136"/>
    </source>
</evidence>
<keyword evidence="5 8" id="KW-1133">Transmembrane helix</keyword>
<dbReference type="PANTHER" id="PTHR47371:SF3">
    <property type="entry name" value="PHOSPHOGLYCEROL TRANSFERASE I"/>
    <property type="match status" value="1"/>
</dbReference>
<dbReference type="RefSeq" id="WP_340468881.1">
    <property type="nucleotide sequence ID" value="NZ_JBANBB010000001.1"/>
</dbReference>
<feature type="transmembrane region" description="Helical" evidence="8">
    <location>
        <begin position="160"/>
        <end position="180"/>
    </location>
</feature>
<gene>
    <name evidence="10" type="ORF">V8P97_02645</name>
</gene>
<accession>A0ABU8ZM99</accession>
<keyword evidence="11" id="KW-1185">Reference proteome</keyword>
<evidence type="ECO:0000256" key="5">
    <source>
        <dbReference type="ARBA" id="ARBA00022989"/>
    </source>
</evidence>
<feature type="transmembrane region" description="Helical" evidence="8">
    <location>
        <begin position="201"/>
        <end position="224"/>
    </location>
</feature>
<sequence length="733" mass="79975">MSENEGKKAEAASDGRPPRKGIIGRLKIWSWVYALVFILADFLMVALIQWGVDDSGQGLTLQNFFPTLGGMITSLWTEQSKILILNLVGIALIYAAVVFIFNRFWIATAVMLIVALVVGVIEHFKVVSRHEAVLPADLNFLQADAGNIATFLPAGAGKTIGKAVAFAALLIVVFVLIGLVDRRHGRMVRIGNKAAGASVRLVCILVPTLVVALFMSAVGTYGTWANRLSLQLGDFPSMWDSVLDAKVNGAFVSFSRQLNPKVMEKPKDYNEATMKALAKRYSDQADQINQGRNAYMDESTLVYVLSESFSDPTRVPGLQLNEDPIPEIRGIKDGTTSGLMLSSGYGGGTANLEFQAMTGLSMANFDPSLTSPYQQIVPDLPWIFTANQIWGGPEHSQAFHPYMSSMYSRASNYKKFGFSHFYALHGPDQIAHQDKSGSSPYVNDKSSYDSALEKMGPEEGNQFVGVITMQNHMPYNDWYEDNQFTAAPAQGAPGIPDDELMTIRTYAKGANLTDQATRGFLDSIDKMDKPVTVIFYGDHLPGIYNTAGADSANSLALHLTDYFIWSNSASSSAGRKIENAEYSSPNFFVAQAAEHMNAKISPYLAFLTDLHQKVSAMEPPVVNNIQTWTRIPEGQTIYLDSKGEPMDARSFDARTKALLHDYKLIQYDITAGKQYLRTTGFVRTPTRASDAKKGKAQPSKGQGDVKSTAGPSAPAPSATASQGSERQETTSGQ</sequence>
<evidence type="ECO:0000256" key="3">
    <source>
        <dbReference type="ARBA" id="ARBA00022475"/>
    </source>
</evidence>
<keyword evidence="3" id="KW-1003">Cell membrane</keyword>